<keyword evidence="2" id="KW-1185">Reference proteome</keyword>
<dbReference type="AlphaFoldDB" id="A0A4R1N954"/>
<protein>
    <submittedName>
        <fullName evidence="1">Uncharacterized protein</fullName>
    </submittedName>
</protein>
<organism evidence="1 2">
    <name type="scientific">Sodalis ligni</name>
    <dbReference type="NCBI Taxonomy" id="2697027"/>
    <lineage>
        <taxon>Bacteria</taxon>
        <taxon>Pseudomonadati</taxon>
        <taxon>Pseudomonadota</taxon>
        <taxon>Gammaproteobacteria</taxon>
        <taxon>Enterobacterales</taxon>
        <taxon>Bruguierivoracaceae</taxon>
        <taxon>Sodalis</taxon>
    </lineage>
</organism>
<gene>
    <name evidence="1" type="ORF">EZJ58_1995</name>
</gene>
<dbReference type="EMBL" id="SJOI01000001">
    <property type="protein sequence ID" value="TCL03905.1"/>
    <property type="molecule type" value="Genomic_DNA"/>
</dbReference>
<name>A0A4R1N954_9GAMM</name>
<comment type="caution">
    <text evidence="1">The sequence shown here is derived from an EMBL/GenBank/DDBJ whole genome shotgun (WGS) entry which is preliminary data.</text>
</comment>
<evidence type="ECO:0000313" key="1">
    <source>
        <dbReference type="EMBL" id="TCL03905.1"/>
    </source>
</evidence>
<evidence type="ECO:0000313" key="2">
    <source>
        <dbReference type="Proteomes" id="UP000294555"/>
    </source>
</evidence>
<sequence>MAQAALETLSRRFPVPSRREKCQYGLATVTLTLIVKEAYAENTRQIFIH</sequence>
<proteinExistence type="predicted"/>
<accession>A0A4R1N954</accession>
<reference evidence="1 2" key="1">
    <citation type="submission" date="2019-02" db="EMBL/GenBank/DDBJ databases">
        <title>Investigation of anaerobic lignin degradation for improved lignocellulosic biofuels.</title>
        <authorList>
            <person name="Deangelis K."/>
        </authorList>
    </citation>
    <scope>NUCLEOTIDE SEQUENCE [LARGE SCALE GENOMIC DNA]</scope>
    <source>
        <strain evidence="1 2">159R</strain>
    </source>
</reference>
<dbReference type="Proteomes" id="UP000294555">
    <property type="component" value="Unassembled WGS sequence"/>
</dbReference>